<keyword evidence="2 5" id="KW-0645">Protease</keyword>
<dbReference type="OrthoDB" id="341609at2157"/>
<comment type="similarity">
    <text evidence="1 5">Belongs to the peptidase S8 family.</text>
</comment>
<evidence type="ECO:0000256" key="6">
    <source>
        <dbReference type="SAM" id="MobiDB-lite"/>
    </source>
</evidence>
<evidence type="ECO:0000256" key="2">
    <source>
        <dbReference type="ARBA" id="ARBA00022670"/>
    </source>
</evidence>
<reference evidence="8 9" key="1">
    <citation type="submission" date="2017-01" db="EMBL/GenBank/DDBJ databases">
        <authorList>
            <person name="Mah S.A."/>
            <person name="Swanson W.J."/>
            <person name="Moy G.W."/>
            <person name="Vacquier V.D."/>
        </authorList>
    </citation>
    <scope>NUCLEOTIDE SEQUENCE [LARGE SCALE GENOMIC DNA]</scope>
    <source>
        <strain evidence="8 9">CGMCC 1.8909</strain>
    </source>
</reference>
<evidence type="ECO:0000313" key="8">
    <source>
        <dbReference type="EMBL" id="SIS07357.1"/>
    </source>
</evidence>
<dbReference type="InterPro" id="IPR023828">
    <property type="entry name" value="Peptidase_S8_Ser-AS"/>
</dbReference>
<feature type="active site" description="Charge relay system" evidence="5">
    <location>
        <position position="216"/>
    </location>
</feature>
<keyword evidence="4 5" id="KW-0720">Serine protease</keyword>
<dbReference type="GO" id="GO:0006508">
    <property type="term" value="P:proteolysis"/>
    <property type="evidence" value="ECO:0007669"/>
    <property type="project" value="UniProtKB-KW"/>
</dbReference>
<evidence type="ECO:0000313" key="9">
    <source>
        <dbReference type="Proteomes" id="UP000185687"/>
    </source>
</evidence>
<dbReference type="InterPro" id="IPR000209">
    <property type="entry name" value="Peptidase_S8/S53_dom"/>
</dbReference>
<feature type="active site" description="Charge relay system" evidence="5">
    <location>
        <position position="263"/>
    </location>
</feature>
<evidence type="ECO:0000259" key="7">
    <source>
        <dbReference type="Pfam" id="PF00082"/>
    </source>
</evidence>
<feature type="active site" description="Charge relay system" evidence="5">
    <location>
        <position position="435"/>
    </location>
</feature>
<dbReference type="InterPro" id="IPR036852">
    <property type="entry name" value="Peptidase_S8/S53_dom_sf"/>
</dbReference>
<dbReference type="PANTHER" id="PTHR43806">
    <property type="entry name" value="PEPTIDASE S8"/>
    <property type="match status" value="1"/>
</dbReference>
<organism evidence="8 9">
    <name type="scientific">Natronorubrum daqingense</name>
    <dbReference type="NCBI Taxonomy" id="588898"/>
    <lineage>
        <taxon>Archaea</taxon>
        <taxon>Methanobacteriati</taxon>
        <taxon>Methanobacteriota</taxon>
        <taxon>Stenosarchaea group</taxon>
        <taxon>Halobacteria</taxon>
        <taxon>Halobacteriales</taxon>
        <taxon>Natrialbaceae</taxon>
        <taxon>Natronorubrum</taxon>
    </lineage>
</organism>
<proteinExistence type="inferred from homology"/>
<evidence type="ECO:0000256" key="5">
    <source>
        <dbReference type="PROSITE-ProRule" id="PRU01240"/>
    </source>
</evidence>
<dbReference type="PANTHER" id="PTHR43806:SF11">
    <property type="entry name" value="CEREVISIN-RELATED"/>
    <property type="match status" value="1"/>
</dbReference>
<feature type="domain" description="Peptidase S8/S53" evidence="7">
    <location>
        <begin position="207"/>
        <end position="450"/>
    </location>
</feature>
<dbReference type="InterPro" id="IPR050131">
    <property type="entry name" value="Peptidase_S8_subtilisin-like"/>
</dbReference>
<evidence type="ECO:0000256" key="4">
    <source>
        <dbReference type="ARBA" id="ARBA00022825"/>
    </source>
</evidence>
<gene>
    <name evidence="8" type="ORF">SAMN05421809_3703</name>
</gene>
<dbReference type="AlphaFoldDB" id="A0A1N7G436"/>
<protein>
    <submittedName>
        <fullName evidence="8">Subtilase family protein</fullName>
    </submittedName>
</protein>
<sequence>MFRREFIKAGAGATALIATPAFVPVPALGSHDTLTEFALSDPEIDPYGADHNPSFVGSYDDADDREAFEAWLEDDTDTGRIVREYDHLDQTAFTLSWSEAGVSQLWGGLEHRSGGLDDLTYLEFADANAILDHPEPIEPDDLVSESAFSLETGWLERQLLALELGQLDAEPDIDGLAFDDDAPESTLREARRLVGAGDGVLEDTNRGDGVTVIVIDTGIEDRSIYEDENGDRRIQPESTDFTSAGDPTVDENGIDTVSDADGHGDWVSACILADNDDDRYSGFAPEADLVTAKALDEDGGAVADIVAGVDLAIDVDADVICMSLGSPQWSEALADALEDAWDAGAFTVVASGNDRVGTTFTAHPASAEHGLPVNATNVPESGDRDDTQIANFGNVGPHPGTQDFSSGASEGAGPELAAPGMQIEIDPVGTLTGTSMAAPMVAGAAAVLAGEGHDNEAIHDRLLESAYPVEHFGVTESEYGLLDLEAALEGREHDDDQADVRSDSARTRDDFNEALSVSRGRLILRLF</sequence>
<dbReference type="Proteomes" id="UP000185687">
    <property type="component" value="Unassembled WGS sequence"/>
</dbReference>
<evidence type="ECO:0000256" key="3">
    <source>
        <dbReference type="ARBA" id="ARBA00022801"/>
    </source>
</evidence>
<dbReference type="GO" id="GO:0004252">
    <property type="term" value="F:serine-type endopeptidase activity"/>
    <property type="evidence" value="ECO:0007669"/>
    <property type="project" value="UniProtKB-UniRule"/>
</dbReference>
<evidence type="ECO:0000256" key="1">
    <source>
        <dbReference type="ARBA" id="ARBA00011073"/>
    </source>
</evidence>
<dbReference type="PROSITE" id="PS00138">
    <property type="entry name" value="SUBTILASE_SER"/>
    <property type="match status" value="1"/>
</dbReference>
<dbReference type="EMBL" id="FTNP01000009">
    <property type="protein sequence ID" value="SIS07357.1"/>
    <property type="molecule type" value="Genomic_DNA"/>
</dbReference>
<keyword evidence="9" id="KW-1185">Reference proteome</keyword>
<dbReference type="Pfam" id="PF00082">
    <property type="entry name" value="Peptidase_S8"/>
    <property type="match status" value="1"/>
</dbReference>
<feature type="region of interest" description="Disordered" evidence="6">
    <location>
        <begin position="228"/>
        <end position="248"/>
    </location>
</feature>
<name>A0A1N7G436_9EURY</name>
<dbReference type="PRINTS" id="PR00723">
    <property type="entry name" value="SUBTILISIN"/>
</dbReference>
<dbReference type="RefSeq" id="WP_083687827.1">
    <property type="nucleotide sequence ID" value="NZ_CP019330.1"/>
</dbReference>
<dbReference type="SUPFAM" id="SSF52743">
    <property type="entry name" value="Subtilisin-like"/>
    <property type="match status" value="1"/>
</dbReference>
<accession>A0A1N7G436</accession>
<keyword evidence="3 5" id="KW-0378">Hydrolase</keyword>
<dbReference type="InterPro" id="IPR015500">
    <property type="entry name" value="Peptidase_S8_subtilisin-rel"/>
</dbReference>
<dbReference type="GeneID" id="30957960"/>
<dbReference type="PROSITE" id="PS51892">
    <property type="entry name" value="SUBTILASE"/>
    <property type="match status" value="1"/>
</dbReference>
<dbReference type="Gene3D" id="3.40.50.200">
    <property type="entry name" value="Peptidase S8/S53 domain"/>
    <property type="match status" value="1"/>
</dbReference>